<name>A0A2T0K370_9ACTN</name>
<dbReference type="OrthoDB" id="9807902at2"/>
<accession>A0A2T0K370</accession>
<gene>
    <name evidence="2" type="ORF">CLV67_11660</name>
</gene>
<organism evidence="2 3">
    <name type="scientific">Actinoplanes italicus</name>
    <dbReference type="NCBI Taxonomy" id="113567"/>
    <lineage>
        <taxon>Bacteria</taxon>
        <taxon>Bacillati</taxon>
        <taxon>Actinomycetota</taxon>
        <taxon>Actinomycetes</taxon>
        <taxon>Micromonosporales</taxon>
        <taxon>Micromonosporaceae</taxon>
        <taxon>Actinoplanes</taxon>
    </lineage>
</organism>
<evidence type="ECO:0000313" key="3">
    <source>
        <dbReference type="Proteomes" id="UP000239415"/>
    </source>
</evidence>
<protein>
    <submittedName>
        <fullName evidence="2">PAAR motif-containing protein</fullName>
    </submittedName>
</protein>
<dbReference type="AlphaFoldDB" id="A0A2T0K370"/>
<dbReference type="RefSeq" id="WP_106325371.1">
    <property type="nucleotide sequence ID" value="NZ_BOMO01000149.1"/>
</dbReference>
<feature type="region of interest" description="Disordered" evidence="1">
    <location>
        <begin position="1"/>
        <end position="39"/>
    </location>
</feature>
<dbReference type="CDD" id="cd14740">
    <property type="entry name" value="PAAR_4"/>
    <property type="match status" value="1"/>
</dbReference>
<evidence type="ECO:0000256" key="1">
    <source>
        <dbReference type="SAM" id="MobiDB-lite"/>
    </source>
</evidence>
<dbReference type="Gene3D" id="2.60.200.60">
    <property type="match status" value="1"/>
</dbReference>
<proteinExistence type="predicted"/>
<dbReference type="Pfam" id="PF05488">
    <property type="entry name" value="PAAR_motif"/>
    <property type="match status" value="1"/>
</dbReference>
<sequence>MGSAAATEGDRVTGTDTHLVIPSSGGPPVPTPAPFSGRLDGGLSSDVRIGGRAAAVVGSTVTNSPGHVPSGGTFAVPPRDSGTVAAGSATVRINGKPAARSGDTVLTCNDPVPLPAGTIAASGAVTIG</sequence>
<dbReference type="Proteomes" id="UP000239415">
    <property type="component" value="Unassembled WGS sequence"/>
</dbReference>
<comment type="caution">
    <text evidence="2">The sequence shown here is derived from an EMBL/GenBank/DDBJ whole genome shotgun (WGS) entry which is preliminary data.</text>
</comment>
<dbReference type="InterPro" id="IPR008727">
    <property type="entry name" value="PAAR_motif"/>
</dbReference>
<reference evidence="2 3" key="1">
    <citation type="submission" date="2018-03" db="EMBL/GenBank/DDBJ databases">
        <title>Genomic Encyclopedia of Archaeal and Bacterial Type Strains, Phase II (KMG-II): from individual species to whole genera.</title>
        <authorList>
            <person name="Goeker M."/>
        </authorList>
    </citation>
    <scope>NUCLEOTIDE SEQUENCE [LARGE SCALE GENOMIC DNA]</scope>
    <source>
        <strain evidence="2 3">DSM 43146</strain>
    </source>
</reference>
<evidence type="ECO:0000313" key="2">
    <source>
        <dbReference type="EMBL" id="PRX17284.1"/>
    </source>
</evidence>
<keyword evidence="3" id="KW-1185">Reference proteome</keyword>
<dbReference type="EMBL" id="PVMZ01000016">
    <property type="protein sequence ID" value="PRX17284.1"/>
    <property type="molecule type" value="Genomic_DNA"/>
</dbReference>
<feature type="region of interest" description="Disordered" evidence="1">
    <location>
        <begin position="60"/>
        <end position="79"/>
    </location>
</feature>